<dbReference type="Proteomes" id="UP000763641">
    <property type="component" value="Unassembled WGS sequence"/>
</dbReference>
<protein>
    <submittedName>
        <fullName evidence="1">Uncharacterized protein</fullName>
    </submittedName>
</protein>
<proteinExistence type="predicted"/>
<evidence type="ECO:0000313" key="1">
    <source>
        <dbReference type="EMBL" id="MBM6577611.1"/>
    </source>
</evidence>
<comment type="caution">
    <text evidence="1">The sequence shown here is derived from an EMBL/GenBank/DDBJ whole genome shotgun (WGS) entry which is preliminary data.</text>
</comment>
<sequence length="61" mass="6385">MDNDPLAAALEHAQAFARSYSPGDLIDEDSGFTVDNLLALIAAATPPTPEDKITDELGDLA</sequence>
<gene>
    <name evidence="1" type="ORF">ILT43_14610</name>
</gene>
<organism evidence="1 2">
    <name type="scientific">Sphingomonas longa</name>
    <dbReference type="NCBI Taxonomy" id="2778730"/>
    <lineage>
        <taxon>Bacteria</taxon>
        <taxon>Pseudomonadati</taxon>
        <taxon>Pseudomonadota</taxon>
        <taxon>Alphaproteobacteria</taxon>
        <taxon>Sphingomonadales</taxon>
        <taxon>Sphingomonadaceae</taxon>
        <taxon>Sphingomonas</taxon>
    </lineage>
</organism>
<reference evidence="1 2" key="1">
    <citation type="submission" date="2020-12" db="EMBL/GenBank/DDBJ databases">
        <title>Sphingomonas sp.</title>
        <authorList>
            <person name="Kim M.K."/>
        </authorList>
    </citation>
    <scope>NUCLEOTIDE SEQUENCE [LARGE SCALE GENOMIC DNA]</scope>
    <source>
        <strain evidence="1 2">BT552</strain>
    </source>
</reference>
<dbReference type="RefSeq" id="WP_204199714.1">
    <property type="nucleotide sequence ID" value="NZ_JAFEMC010000004.1"/>
</dbReference>
<keyword evidence="2" id="KW-1185">Reference proteome</keyword>
<dbReference type="EMBL" id="JAFEMC010000004">
    <property type="protein sequence ID" value="MBM6577611.1"/>
    <property type="molecule type" value="Genomic_DNA"/>
</dbReference>
<accession>A0ABS2D9K4</accession>
<name>A0ABS2D9K4_9SPHN</name>
<evidence type="ECO:0000313" key="2">
    <source>
        <dbReference type="Proteomes" id="UP000763641"/>
    </source>
</evidence>